<keyword evidence="3" id="KW-1133">Transmembrane helix</keyword>
<dbReference type="GO" id="GO:0000009">
    <property type="term" value="F:alpha-1,6-mannosyltransferase activity"/>
    <property type="evidence" value="ECO:0007669"/>
    <property type="project" value="InterPro"/>
</dbReference>
<protein>
    <recommendedName>
        <fullName evidence="6">Alpha 1,6-mannosyltransferase</fullName>
    </recommendedName>
</protein>
<dbReference type="Proteomes" id="UP000322245">
    <property type="component" value="Unassembled WGS sequence"/>
</dbReference>
<dbReference type="InterPro" id="IPR029044">
    <property type="entry name" value="Nucleotide-diphossugar_trans"/>
</dbReference>
<evidence type="ECO:0000256" key="2">
    <source>
        <dbReference type="SAM" id="MobiDB-lite"/>
    </source>
</evidence>
<dbReference type="SUPFAM" id="SSF53448">
    <property type="entry name" value="Nucleotide-diphospho-sugar transferases"/>
    <property type="match status" value="1"/>
</dbReference>
<feature type="compositionally biased region" description="Low complexity" evidence="2">
    <location>
        <begin position="94"/>
        <end position="109"/>
    </location>
</feature>
<dbReference type="Pfam" id="PF04488">
    <property type="entry name" value="Gly_transf_sug"/>
    <property type="match status" value="1"/>
</dbReference>
<evidence type="ECO:0000313" key="5">
    <source>
        <dbReference type="Proteomes" id="UP000322245"/>
    </source>
</evidence>
<accession>A0A5D3ANQ0</accession>
<dbReference type="EMBL" id="NIDF01000131">
    <property type="protein sequence ID" value="TYJ52494.1"/>
    <property type="molecule type" value="Genomic_DNA"/>
</dbReference>
<proteinExistence type="inferred from homology"/>
<evidence type="ECO:0000256" key="1">
    <source>
        <dbReference type="ARBA" id="ARBA00009003"/>
    </source>
</evidence>
<name>A0A5D3ANQ0_9TREE</name>
<dbReference type="InterPro" id="IPR039367">
    <property type="entry name" value="Och1-like"/>
</dbReference>
<dbReference type="AlphaFoldDB" id="A0A5D3ANQ0"/>
<keyword evidence="3" id="KW-0472">Membrane</keyword>
<dbReference type="PANTHER" id="PTHR31834:SF1">
    <property type="entry name" value="INITIATION-SPECIFIC ALPHA-1,6-MANNOSYLTRANSFERASE"/>
    <property type="match status" value="1"/>
</dbReference>
<evidence type="ECO:0008006" key="6">
    <source>
        <dbReference type="Google" id="ProtNLM"/>
    </source>
</evidence>
<dbReference type="Gene3D" id="3.90.550.20">
    <property type="match status" value="1"/>
</dbReference>
<organism evidence="4 5">
    <name type="scientific">Cryptococcus floricola</name>
    <dbReference type="NCBI Taxonomy" id="2591691"/>
    <lineage>
        <taxon>Eukaryota</taxon>
        <taxon>Fungi</taxon>
        <taxon>Dikarya</taxon>
        <taxon>Basidiomycota</taxon>
        <taxon>Agaricomycotina</taxon>
        <taxon>Tremellomycetes</taxon>
        <taxon>Tremellales</taxon>
        <taxon>Cryptococcaceae</taxon>
        <taxon>Cryptococcus</taxon>
    </lineage>
</organism>
<dbReference type="GO" id="GO:0006487">
    <property type="term" value="P:protein N-linked glycosylation"/>
    <property type="evidence" value="ECO:0007669"/>
    <property type="project" value="TreeGrafter"/>
</dbReference>
<dbReference type="PANTHER" id="PTHR31834">
    <property type="entry name" value="INITIATION-SPECIFIC ALPHA-1,6-MANNOSYLTRANSFERASE"/>
    <property type="match status" value="1"/>
</dbReference>
<feature type="region of interest" description="Disordered" evidence="2">
    <location>
        <begin position="1"/>
        <end position="26"/>
    </location>
</feature>
<gene>
    <name evidence="4" type="ORF">B9479_006888</name>
</gene>
<evidence type="ECO:0000313" key="4">
    <source>
        <dbReference type="EMBL" id="TYJ52494.1"/>
    </source>
</evidence>
<keyword evidence="3" id="KW-0812">Transmembrane</keyword>
<comment type="caution">
    <text evidence="4">The sequence shown here is derived from an EMBL/GenBank/DDBJ whole genome shotgun (WGS) entry which is preliminary data.</text>
</comment>
<evidence type="ECO:0000256" key="3">
    <source>
        <dbReference type="SAM" id="Phobius"/>
    </source>
</evidence>
<sequence length="551" mass="60801">MDTDPEKNPSSPTFTHTPHPYGPPPIPHISLRRRRLISQILLGVAFFSIAGWVVWGMDAAGDGGGVGTGRPIDMGIPGIPLGADGTPYPILFEPDPTSSSSPSPTSDQDPNPDPNHVLSHAEKMAAQGKIKPQSWGLDLNPDHLTAGLSPWPQKPQVNESKEPLSVLGHFADRIYDYGPVGKEEYSRVMREFVKVAFPKAAHTVLLSGLDHFLDSSSPSSSSSSSSSEEGDWAWDKEKFIWQTDKDDQRSDSPEVKSWRDWKTTNEKWEWDLLTDADAEKWVKKVLAGSRMREVWDALPSGILRADMLRYLLLLLRGGIYSDTDTTLLKPPSKWGAPPTTPPTLFNNGDGWLTPAQKARLERGEEQEEVLGRASVVVGVEADVGEREDWYDWWPRPIQIVQWTMSSHPSHPIPLSALLRILHATSSALHWSHTNAHIIHLLLDQGRYKDAKALAEVTAMNEVKNGGPVGVMGWTGPGVWTDAVLGWLRVGWGVRWVDLRGLREPMRVGDVLILPVTGFSPGVGNFGAQQRGHPQAMVEHGFAGSWKTHGEP</sequence>
<dbReference type="InterPro" id="IPR007577">
    <property type="entry name" value="GlycoTrfase_DXD_sugar-bd_CS"/>
</dbReference>
<comment type="similarity">
    <text evidence="1">Belongs to the glycosyltransferase 32 family.</text>
</comment>
<dbReference type="GO" id="GO:0000136">
    <property type="term" value="C:mannan polymerase complex"/>
    <property type="evidence" value="ECO:0007669"/>
    <property type="project" value="TreeGrafter"/>
</dbReference>
<feature type="region of interest" description="Disordered" evidence="2">
    <location>
        <begin position="85"/>
        <end position="117"/>
    </location>
</feature>
<keyword evidence="5" id="KW-1185">Reference proteome</keyword>
<reference evidence="4 5" key="1">
    <citation type="submission" date="2017-05" db="EMBL/GenBank/DDBJ databases">
        <title>The Genome Sequence of Tsuchiyaea wingfieldii DSM 27421.</title>
        <authorList>
            <person name="Cuomo C."/>
            <person name="Passer A."/>
            <person name="Billmyre B."/>
            <person name="Heitman J."/>
        </authorList>
    </citation>
    <scope>NUCLEOTIDE SEQUENCE [LARGE SCALE GENOMIC DNA]</scope>
    <source>
        <strain evidence="4 5">DSM 27421</strain>
    </source>
</reference>
<feature type="transmembrane region" description="Helical" evidence="3">
    <location>
        <begin position="36"/>
        <end position="55"/>
    </location>
</feature>
<feature type="compositionally biased region" description="Low complexity" evidence="2">
    <location>
        <begin position="9"/>
        <end position="19"/>
    </location>
</feature>